<evidence type="ECO:0000256" key="2">
    <source>
        <dbReference type="ARBA" id="ARBA00022630"/>
    </source>
</evidence>
<dbReference type="Gene3D" id="3.40.50.80">
    <property type="entry name" value="Nucleotide-binding domain of ferredoxin-NADP reductase (FNR) module"/>
    <property type="match status" value="1"/>
</dbReference>
<evidence type="ECO:0000313" key="12">
    <source>
        <dbReference type="Proteomes" id="UP001291912"/>
    </source>
</evidence>
<keyword evidence="12" id="KW-1185">Reference proteome</keyword>
<dbReference type="SUPFAM" id="SSF63380">
    <property type="entry name" value="Riboflavin synthase domain-like"/>
    <property type="match status" value="1"/>
</dbReference>
<reference evidence="11 12" key="1">
    <citation type="submission" date="2023-10" db="EMBL/GenBank/DDBJ databases">
        <title>Microbacterium xanthum sp. nov., isolated from seaweed.</title>
        <authorList>
            <person name="Lee S.D."/>
        </authorList>
    </citation>
    <scope>NUCLEOTIDE SEQUENCE [LARGE SCALE GENOMIC DNA]</scope>
    <source>
        <strain evidence="11 12">KCTC 19124</strain>
    </source>
</reference>
<evidence type="ECO:0000256" key="9">
    <source>
        <dbReference type="SAM" id="Phobius"/>
    </source>
</evidence>
<evidence type="ECO:0000256" key="4">
    <source>
        <dbReference type="ARBA" id="ARBA00022723"/>
    </source>
</evidence>
<keyword evidence="9" id="KW-1133">Transmembrane helix</keyword>
<dbReference type="InterPro" id="IPR050415">
    <property type="entry name" value="MRET"/>
</dbReference>
<keyword evidence="9" id="KW-0812">Transmembrane</keyword>
<dbReference type="InterPro" id="IPR001709">
    <property type="entry name" value="Flavoprot_Pyr_Nucl_cyt_Rdtase"/>
</dbReference>
<protein>
    <submittedName>
        <fullName evidence="11">Flavodoxin reductase</fullName>
    </submittedName>
</protein>
<evidence type="ECO:0000256" key="3">
    <source>
        <dbReference type="ARBA" id="ARBA00022714"/>
    </source>
</evidence>
<dbReference type="InterPro" id="IPR039261">
    <property type="entry name" value="FNR_nucleotide-bd"/>
</dbReference>
<keyword evidence="8" id="KW-0411">Iron-sulfur</keyword>
<sequence length="522" mass="56042">MIASLTSFSNRVFAVLGRMSMYRVVFLALVGLSVVALLVSMLGLVAPTPVELIVTLAVLAVACVVTDAIAHRVVRLPLRLESALITSFILVFVLRPTLEPAALGGIAIAGVVASASKYLLAWRGRHIFNPAAVGATVLTLLSVAVPALGASSWWVGTPVLAAPVILFGLAVLWRTEKVRVIALFLVVAVGVGVVRTSVQYQQAGIAVEGADLVWPVLWSSPFLFLGAFMLSEPLTLPPRRWQQLIVAALVGVLAGWPIDVGAVGLGQERALLIGNLLAFAFTFRTAMRLTLTRRRHLTPTVQELTFRTKRPLRFAPGQFLELDVPHRRPDARGTRREFSIVSAPADAPDVRVAFRDAVGAGAPQSSYKKALADVTEGSSLAVTGVWGDFLLPTSTSSPVLMVAAGIGVTPFVSQLRQARLTEQDRDVVLVYIASEASELVYREEIEASGVPVVVFTRDEPAGLAPHWRWARGVRLDADGLIRVVPDIAMRHAYISGPPRLIADLAPALERARSITTDAFSGY</sequence>
<keyword evidence="9" id="KW-0472">Membrane</keyword>
<keyword evidence="5" id="KW-0274">FAD</keyword>
<keyword evidence="2" id="KW-0285">Flavoprotein</keyword>
<proteinExistence type="predicted"/>
<keyword evidence="6" id="KW-0560">Oxidoreductase</keyword>
<evidence type="ECO:0000256" key="8">
    <source>
        <dbReference type="ARBA" id="ARBA00023014"/>
    </source>
</evidence>
<dbReference type="InterPro" id="IPR017938">
    <property type="entry name" value="Riboflavin_synthase-like_b-brl"/>
</dbReference>
<evidence type="ECO:0000259" key="10">
    <source>
        <dbReference type="PROSITE" id="PS51384"/>
    </source>
</evidence>
<feature type="transmembrane region" description="Helical" evidence="9">
    <location>
        <begin position="52"/>
        <end position="69"/>
    </location>
</feature>
<dbReference type="PANTHER" id="PTHR47354:SF6">
    <property type="entry name" value="NADH OXIDOREDUCTASE HCR"/>
    <property type="match status" value="1"/>
</dbReference>
<dbReference type="PRINTS" id="PR00371">
    <property type="entry name" value="FPNCR"/>
</dbReference>
<feature type="domain" description="FAD-binding FR-type" evidence="10">
    <location>
        <begin position="284"/>
        <end position="392"/>
    </location>
</feature>
<feature type="transmembrane region" description="Helical" evidence="9">
    <location>
        <begin position="127"/>
        <end position="147"/>
    </location>
</feature>
<dbReference type="EMBL" id="JAWJYN010000002">
    <property type="protein sequence ID" value="MDZ8161812.1"/>
    <property type="molecule type" value="Genomic_DNA"/>
</dbReference>
<evidence type="ECO:0000313" key="11">
    <source>
        <dbReference type="EMBL" id="MDZ8161812.1"/>
    </source>
</evidence>
<dbReference type="PROSITE" id="PS51384">
    <property type="entry name" value="FAD_FR"/>
    <property type="match status" value="1"/>
</dbReference>
<keyword evidence="3" id="KW-0001">2Fe-2S</keyword>
<gene>
    <name evidence="11" type="ORF">R2Q92_08150</name>
</gene>
<comment type="caution">
    <text evidence="11">The sequence shown here is derived from an EMBL/GenBank/DDBJ whole genome shotgun (WGS) entry which is preliminary data.</text>
</comment>
<keyword evidence="4" id="KW-0479">Metal-binding</keyword>
<comment type="cofactor">
    <cofactor evidence="1">
        <name>FAD</name>
        <dbReference type="ChEBI" id="CHEBI:57692"/>
    </cofactor>
</comment>
<evidence type="ECO:0000256" key="7">
    <source>
        <dbReference type="ARBA" id="ARBA00023004"/>
    </source>
</evidence>
<name>A0ABU5N6V7_9MICO</name>
<dbReference type="CDD" id="cd00322">
    <property type="entry name" value="FNR_like"/>
    <property type="match status" value="1"/>
</dbReference>
<dbReference type="InterPro" id="IPR001433">
    <property type="entry name" value="OxRdtase_FAD/NAD-bd"/>
</dbReference>
<feature type="transmembrane region" description="Helical" evidence="9">
    <location>
        <begin position="76"/>
        <end position="95"/>
    </location>
</feature>
<evidence type="ECO:0000256" key="6">
    <source>
        <dbReference type="ARBA" id="ARBA00023002"/>
    </source>
</evidence>
<dbReference type="RefSeq" id="WP_322597576.1">
    <property type="nucleotide sequence ID" value="NZ_BAAAPT010000002.1"/>
</dbReference>
<feature type="transmembrane region" description="Helical" evidence="9">
    <location>
        <begin position="212"/>
        <end position="229"/>
    </location>
</feature>
<dbReference type="Proteomes" id="UP001291912">
    <property type="component" value="Unassembled WGS sequence"/>
</dbReference>
<feature type="transmembrane region" description="Helical" evidence="9">
    <location>
        <begin position="241"/>
        <end position="258"/>
    </location>
</feature>
<dbReference type="Gene3D" id="2.40.30.10">
    <property type="entry name" value="Translation factors"/>
    <property type="match status" value="1"/>
</dbReference>
<feature type="transmembrane region" description="Helical" evidence="9">
    <location>
        <begin position="101"/>
        <end position="120"/>
    </location>
</feature>
<dbReference type="Pfam" id="PF00175">
    <property type="entry name" value="NAD_binding_1"/>
    <property type="match status" value="1"/>
</dbReference>
<feature type="transmembrane region" description="Helical" evidence="9">
    <location>
        <begin position="180"/>
        <end position="200"/>
    </location>
</feature>
<feature type="transmembrane region" description="Helical" evidence="9">
    <location>
        <begin position="153"/>
        <end position="173"/>
    </location>
</feature>
<keyword evidence="7" id="KW-0408">Iron</keyword>
<dbReference type="InterPro" id="IPR017927">
    <property type="entry name" value="FAD-bd_FR_type"/>
</dbReference>
<dbReference type="SUPFAM" id="SSF52343">
    <property type="entry name" value="Ferredoxin reductase-like, C-terminal NADP-linked domain"/>
    <property type="match status" value="1"/>
</dbReference>
<feature type="transmembrane region" description="Helical" evidence="9">
    <location>
        <begin position="21"/>
        <end position="46"/>
    </location>
</feature>
<evidence type="ECO:0000256" key="5">
    <source>
        <dbReference type="ARBA" id="ARBA00022827"/>
    </source>
</evidence>
<accession>A0ABU5N6V7</accession>
<organism evidence="11 12">
    <name type="scientific">Microbacterium aquimaris</name>
    <dbReference type="NCBI Taxonomy" id="459816"/>
    <lineage>
        <taxon>Bacteria</taxon>
        <taxon>Bacillati</taxon>
        <taxon>Actinomycetota</taxon>
        <taxon>Actinomycetes</taxon>
        <taxon>Micrococcales</taxon>
        <taxon>Microbacteriaceae</taxon>
        <taxon>Microbacterium</taxon>
    </lineage>
</organism>
<evidence type="ECO:0000256" key="1">
    <source>
        <dbReference type="ARBA" id="ARBA00001974"/>
    </source>
</evidence>
<dbReference type="PANTHER" id="PTHR47354">
    <property type="entry name" value="NADH OXIDOREDUCTASE HCR"/>
    <property type="match status" value="1"/>
</dbReference>